<comment type="caution">
    <text evidence="2">The sequence shown here is derived from an EMBL/GenBank/DDBJ whole genome shotgun (WGS) entry which is preliminary data.</text>
</comment>
<dbReference type="EMBL" id="JABRWJ010000003">
    <property type="protein sequence ID" value="NRF67677.1"/>
    <property type="molecule type" value="Genomic_DNA"/>
</dbReference>
<dbReference type="PROSITE" id="PS00166">
    <property type="entry name" value="ENOYL_COA_HYDRATASE"/>
    <property type="match status" value="1"/>
</dbReference>
<name>A0ABX2EGE2_9BURK</name>
<proteinExistence type="inferred from homology"/>
<dbReference type="CDD" id="cd06558">
    <property type="entry name" value="crotonase-like"/>
    <property type="match status" value="1"/>
</dbReference>
<dbReference type="SUPFAM" id="SSF52096">
    <property type="entry name" value="ClpP/crotonase"/>
    <property type="match status" value="1"/>
</dbReference>
<gene>
    <name evidence="2" type="ORF">HLB44_11840</name>
</gene>
<evidence type="ECO:0000256" key="1">
    <source>
        <dbReference type="RuleBase" id="RU003707"/>
    </source>
</evidence>
<accession>A0ABX2EGE2</accession>
<dbReference type="PANTHER" id="PTHR43459:SF1">
    <property type="entry name" value="EG:BACN32G11.4 PROTEIN"/>
    <property type="match status" value="1"/>
</dbReference>
<protein>
    <submittedName>
        <fullName evidence="2">Enoyl-CoA hydratase/isomerase family protein</fullName>
    </submittedName>
</protein>
<reference evidence="2 3" key="1">
    <citation type="submission" date="2020-05" db="EMBL/GenBank/DDBJ databases">
        <title>Aquincola sp. isolate from soil.</title>
        <authorList>
            <person name="Han J."/>
            <person name="Kim D.-U."/>
        </authorList>
    </citation>
    <scope>NUCLEOTIDE SEQUENCE [LARGE SCALE GENOMIC DNA]</scope>
    <source>
        <strain evidence="2 3">S2</strain>
    </source>
</reference>
<dbReference type="Gene3D" id="3.90.226.10">
    <property type="entry name" value="2-enoyl-CoA Hydratase, Chain A, domain 1"/>
    <property type="match status" value="1"/>
</dbReference>
<dbReference type="InterPro" id="IPR018376">
    <property type="entry name" value="Enoyl-CoA_hyd/isom_CS"/>
</dbReference>
<dbReference type="Proteomes" id="UP000737171">
    <property type="component" value="Unassembled WGS sequence"/>
</dbReference>
<sequence length="264" mass="27905">MVNTLEFTVADGVATLTFNRPAQRNAIDLVMRGELAQCFANVQKDRTIRALVLTGAGGAFCAGGDLRSMQSSGNDGAGWRARMQDAHQWVGALIELDRPVIAAVDGPAYGAGFSLVLAADFVIATPAARFCMPFLKLGLVPDFGALHTLPRVVGMQRAKELMLSAREVAADEALRLGIVGEIVPADRLPARAQALAASFTGASPLAISLMKRALAAEPANLAATLEFEADAQALCFTSAQHREAVARFLDKQPAAFVWPTGEQS</sequence>
<dbReference type="InterPro" id="IPR001753">
    <property type="entry name" value="Enoyl-CoA_hydra/iso"/>
</dbReference>
<evidence type="ECO:0000313" key="2">
    <source>
        <dbReference type="EMBL" id="NRF67677.1"/>
    </source>
</evidence>
<dbReference type="InterPro" id="IPR029045">
    <property type="entry name" value="ClpP/crotonase-like_dom_sf"/>
</dbReference>
<organism evidence="2 3">
    <name type="scientific">Pseudaquabacterium terrae</name>
    <dbReference type="NCBI Taxonomy" id="2732868"/>
    <lineage>
        <taxon>Bacteria</taxon>
        <taxon>Pseudomonadati</taxon>
        <taxon>Pseudomonadota</taxon>
        <taxon>Betaproteobacteria</taxon>
        <taxon>Burkholderiales</taxon>
        <taxon>Sphaerotilaceae</taxon>
        <taxon>Pseudaquabacterium</taxon>
    </lineage>
</organism>
<keyword evidence="3" id="KW-1185">Reference proteome</keyword>
<dbReference type="PANTHER" id="PTHR43459">
    <property type="entry name" value="ENOYL-COA HYDRATASE"/>
    <property type="match status" value="1"/>
</dbReference>
<evidence type="ECO:0000313" key="3">
    <source>
        <dbReference type="Proteomes" id="UP000737171"/>
    </source>
</evidence>
<dbReference type="Pfam" id="PF00378">
    <property type="entry name" value="ECH_1"/>
    <property type="match status" value="1"/>
</dbReference>
<comment type="similarity">
    <text evidence="1">Belongs to the enoyl-CoA hydratase/isomerase family.</text>
</comment>